<organism evidence="1 2">
    <name type="scientific">Pseudomonas phage EL</name>
    <dbReference type="NCBI Taxonomy" id="273133"/>
    <lineage>
        <taxon>Viruses</taxon>
        <taxon>Duplodnaviria</taxon>
        <taxon>Heunggongvirae</taxon>
        <taxon>Uroviricota</taxon>
        <taxon>Caudoviricetes</taxon>
        <taxon>Chimalliviridae</taxon>
        <taxon>Elvirus</taxon>
        <taxon>Elvirus EL</taxon>
    </lineage>
</organism>
<dbReference type="EMBL" id="AJ697969">
    <property type="protein sequence ID" value="CAG27290.1"/>
    <property type="molecule type" value="Genomic_DNA"/>
</dbReference>
<reference evidence="1 2" key="4">
    <citation type="journal article" date="2005" name="J. Mol. Biol.">
        <title>Genome comparison of Pseudomonas aeruginosa large phages.</title>
        <authorList>
            <person name="Hertveldt K."/>
            <person name="Lavigne R."/>
            <person name="Pleteneva E."/>
            <person name="Sernova N."/>
            <person name="Kurochkina L."/>
            <person name="Korchevskii R."/>
            <person name="Robben J."/>
            <person name="Mesyanzhinov V."/>
            <person name="Krylov V.N."/>
            <person name="Volckaert G."/>
        </authorList>
    </citation>
    <scope>NUCLEOTIDE SEQUENCE</scope>
</reference>
<evidence type="ECO:0000313" key="2">
    <source>
        <dbReference type="Proteomes" id="UP000001239"/>
    </source>
</evidence>
<reference evidence="1 2" key="3">
    <citation type="journal article" date="2004" name="Bioinformatics">
        <title>PHIRE, a deterministic approach to reveal regulatory elements in bacteriophage genomes.</title>
        <authorList>
            <person name="Lavigne R."/>
            <person name="Sun W.D."/>
            <person name="Volckaert G."/>
        </authorList>
    </citation>
    <scope>NUCLEOTIDE SEQUENCE [LARGE SCALE GENOMIC DNA]</scope>
</reference>
<proteinExistence type="predicted"/>
<name>Q2Z0N5_9CAUD</name>
<reference evidence="1 2" key="2">
    <citation type="journal article" date="2003" name="Res. Microbiol.">
        <title>Myoviridae bacteriophages of Pseudomonas aeruginosa: a long and complex evolutionary pathway.</title>
        <authorList>
            <person name="Krylov V.N."/>
            <person name="Pleteneva E.A."/>
            <person name="Bourkalsteva M.V."/>
            <person name="Shaburova O.V."/>
            <person name="Volckaert G."/>
            <person name="Sykilinda N.N."/>
            <person name="Kurochkina L.P."/>
            <person name="Mesyanzhinov V.V."/>
        </authorList>
    </citation>
    <scope>NUCLEOTIDE SEQUENCE [LARGE SCALE GENOMIC DNA]</scope>
</reference>
<protein>
    <submittedName>
        <fullName evidence="1">Uncharacterized protein</fullName>
    </submittedName>
</protein>
<accession>Q2Z0N5</accession>
<dbReference type="Proteomes" id="UP000001239">
    <property type="component" value="Segment"/>
</dbReference>
<dbReference type="KEGG" id="vg:5176608"/>
<dbReference type="RefSeq" id="YP_418229.1">
    <property type="nucleotide sequence ID" value="NC_007623.1"/>
</dbReference>
<sequence length="129" mass="14821">MSHERWNTARFEAINWEDNQRGIPIGIKNNLYFRFDYTRKGEGWEVTLWNTEGTIARIEDSPTGFSFSSYRVDLVDAELLAEIHTQLKDQINKVKPTELIEVGGLKHLNHIVFTEPDAEEGSLAPYDPA</sequence>
<evidence type="ECO:0000313" key="1">
    <source>
        <dbReference type="EMBL" id="CAG27290.1"/>
    </source>
</evidence>
<reference evidence="1 2" key="1">
    <citation type="journal article" date="2002" name="Genetika">
        <title>Phenogenetic characterization of a group of giant Phi KZ-like bacteriophages of Pseudomonas aeruginosa].</title>
        <authorList>
            <person name="Burkal'tseva M.V."/>
            <person name="Krylov V.N."/>
            <person name="Pleteneva E.A."/>
            <person name="Shaburova O.V."/>
            <person name="Krylov S.V."/>
            <person name="Volckaert G."/>
            <person name="Sykilinda N.N."/>
            <person name="Kurochkina L.P."/>
            <person name="Mesyanzhinov V.V."/>
        </authorList>
    </citation>
    <scope>NUCLEOTIDE SEQUENCE [LARGE SCALE GENOMIC DNA]</scope>
</reference>
<keyword evidence="2" id="KW-1185">Reference proteome</keyword>
<dbReference type="GeneID" id="5176608"/>